<evidence type="ECO:0000313" key="2">
    <source>
        <dbReference type="Proteomes" id="UP000689195"/>
    </source>
</evidence>
<protein>
    <submittedName>
        <fullName evidence="1">Uncharacterized protein</fullName>
    </submittedName>
</protein>
<keyword evidence="2" id="KW-1185">Reference proteome</keyword>
<proteinExistence type="predicted"/>
<name>A0A8S1XPB3_9CILI</name>
<reference evidence="1" key="1">
    <citation type="submission" date="2021-01" db="EMBL/GenBank/DDBJ databases">
        <authorList>
            <consortium name="Genoscope - CEA"/>
            <person name="William W."/>
        </authorList>
    </citation>
    <scope>NUCLEOTIDE SEQUENCE</scope>
</reference>
<dbReference type="EMBL" id="CAJJDO010000133">
    <property type="protein sequence ID" value="CAD8203089.1"/>
    <property type="molecule type" value="Genomic_DNA"/>
</dbReference>
<gene>
    <name evidence="1" type="ORF">PPENT_87.1.T1330023</name>
</gene>
<evidence type="ECO:0000313" key="1">
    <source>
        <dbReference type="EMBL" id="CAD8203089.1"/>
    </source>
</evidence>
<sequence>MSHHQHNIQQKQIFIIIQILEIIKTNTVYNQQKQNQIQIIFFVLQVSLKILIPSRIFITHIVLTHQKLIESMDNIIENSLNFWQQRLHTTIRDQNSILIIPKKISIVDRVVIKSACFWNKMADEFLAQGSTNRSMESLSSLPNKQQISDC</sequence>
<dbReference type="AlphaFoldDB" id="A0A8S1XPB3"/>
<dbReference type="Proteomes" id="UP000689195">
    <property type="component" value="Unassembled WGS sequence"/>
</dbReference>
<organism evidence="1 2">
    <name type="scientific">Paramecium pentaurelia</name>
    <dbReference type="NCBI Taxonomy" id="43138"/>
    <lineage>
        <taxon>Eukaryota</taxon>
        <taxon>Sar</taxon>
        <taxon>Alveolata</taxon>
        <taxon>Ciliophora</taxon>
        <taxon>Intramacronucleata</taxon>
        <taxon>Oligohymenophorea</taxon>
        <taxon>Peniculida</taxon>
        <taxon>Parameciidae</taxon>
        <taxon>Paramecium</taxon>
    </lineage>
</organism>
<accession>A0A8S1XPB3</accession>
<comment type="caution">
    <text evidence="1">The sequence shown here is derived from an EMBL/GenBank/DDBJ whole genome shotgun (WGS) entry which is preliminary data.</text>
</comment>